<evidence type="ECO:0000313" key="2">
    <source>
        <dbReference type="Proteomes" id="UP000198393"/>
    </source>
</evidence>
<dbReference type="OrthoDB" id="1093345at2"/>
<keyword evidence="2" id="KW-1185">Reference proteome</keyword>
<dbReference type="InterPro" id="IPR011047">
    <property type="entry name" value="Quinoprotein_ADH-like_sf"/>
</dbReference>
<organism evidence="1 2">
    <name type="scientific">Ekhidna lutea</name>
    <dbReference type="NCBI Taxonomy" id="447679"/>
    <lineage>
        <taxon>Bacteria</taxon>
        <taxon>Pseudomonadati</taxon>
        <taxon>Bacteroidota</taxon>
        <taxon>Cytophagia</taxon>
        <taxon>Cytophagales</taxon>
        <taxon>Reichenbachiellaceae</taxon>
        <taxon>Ekhidna</taxon>
    </lineage>
</organism>
<protein>
    <submittedName>
        <fullName evidence="1">Uncharacterized protein</fullName>
    </submittedName>
</protein>
<evidence type="ECO:0000313" key="1">
    <source>
        <dbReference type="EMBL" id="SNS80527.1"/>
    </source>
</evidence>
<dbReference type="Proteomes" id="UP000198393">
    <property type="component" value="Unassembled WGS sequence"/>
</dbReference>
<sequence>MKKLLIVIAVLLLLGAGYFTYEKWVKHSNLTTWSFIPADAALVLEGTVANDLETLKNYPLWEIVSQSSGFDNLRIGLAFLDSINGEGGFSAIFREAPTLASAHKVSSNSIDFLFVVELQNISQNTFANAAIGRLQNQGYRFKTRNYNDFKISEINKDGETLTYIFYKNFFLASFTPYLVEDAVRAISDTELQSFKEKFSKLDQVGTNGILSLFINYEKGSELLKAFTPSSIDFSIGSGSYELMVDSSFLQLSGFSHTASGWLDTHTSQPTTFDMAEVVPENTAYIYHITSSEMTSWKEKQIAHLRSTDPKAKHYQDSLKSLYDFNADQVLDLVDNEIGVLNLESPRARDQQKMVILEVNDMSESINFFRQLTERIALARGDSVYTESYSENEIRFLPIAEFPSTILGEPGRGFSQCFYISYRNYLIFSNDLQELKNLITAVQEEDTWGKSIQVNNFLSRTNNAANVSLFINIPRAWSTLLDNLKPEWKEHFKQNENSYKSIELAAFQYSYLDGKYYTNYTLSQPIRRSKNIPKTSAEDGVRFISNLTSKPILLRTHAHKEFDILVQDSTNTVYYMDPDQNALWSQDVGGQIREGVHAIDYYKNGKIQYAFATSSEIHIIDRTGTYIPGYPKSISNVSFDHFNVIDYDRSRNYRFGITDTDGNIYLSDKDLKVLEGWNPKKLSRRALAPLNHSRLGRRDVMLSLQEDGVINLMNRRGEMMSGFPFETKQSISKNYFIRQSNSLGNSSLTVISNGGELTELTLEGGVIKRDQLIKTSADASFQLIPDTGGDSFIIIRKEGTSYEVLDDTGNLLFKKDYLSQWPILIQYYQFGAGKDLVVFTDTANKSLYIYDKSGNLVTGNPLNSSHEISLIYSSAKREFQVYTTWDSNLELYTFSY</sequence>
<dbReference type="EMBL" id="FZPD01000002">
    <property type="protein sequence ID" value="SNS80527.1"/>
    <property type="molecule type" value="Genomic_DNA"/>
</dbReference>
<proteinExistence type="predicted"/>
<dbReference type="RefSeq" id="WP_089356051.1">
    <property type="nucleotide sequence ID" value="NZ_FZPD01000002.1"/>
</dbReference>
<gene>
    <name evidence="1" type="ORF">SAMN05421640_1306</name>
</gene>
<reference evidence="1 2" key="1">
    <citation type="submission" date="2017-06" db="EMBL/GenBank/DDBJ databases">
        <authorList>
            <person name="Kim H.J."/>
            <person name="Triplett B.A."/>
        </authorList>
    </citation>
    <scope>NUCLEOTIDE SEQUENCE [LARGE SCALE GENOMIC DNA]</scope>
    <source>
        <strain evidence="1 2">DSM 19307</strain>
    </source>
</reference>
<accession>A0A239HGP0</accession>
<dbReference type="AlphaFoldDB" id="A0A239HGP0"/>
<name>A0A239HGP0_EKHLU</name>
<dbReference type="SUPFAM" id="SSF50998">
    <property type="entry name" value="Quinoprotein alcohol dehydrogenase-like"/>
    <property type="match status" value="1"/>
</dbReference>